<keyword evidence="12" id="KW-0112">Calmodulin-binding</keyword>
<evidence type="ECO:0000256" key="15">
    <source>
        <dbReference type="ARBA" id="ARBA00022989"/>
    </source>
</evidence>
<dbReference type="OrthoDB" id="40902at2759"/>
<name>A0A8J1LF58_XENLA</name>
<dbReference type="PROSITE" id="PS50011">
    <property type="entry name" value="PROTEIN_KINASE_DOM"/>
    <property type="match status" value="1"/>
</dbReference>
<evidence type="ECO:0000256" key="13">
    <source>
        <dbReference type="ARBA" id="ARBA00022946"/>
    </source>
</evidence>
<comment type="similarity">
    <text evidence="6">Belongs to the complex I NDUFB11 subunit family.</text>
</comment>
<evidence type="ECO:0000313" key="28">
    <source>
        <dbReference type="RefSeq" id="XP_041428166.1"/>
    </source>
</evidence>
<feature type="chain" id="PRO_5044692412" description="CaM kinase-like vesicle-associated protein" evidence="25">
    <location>
        <begin position="17"/>
        <end position="424"/>
    </location>
</feature>
<keyword evidence="25" id="KW-0732">Signal</keyword>
<dbReference type="GO" id="GO:0005524">
    <property type="term" value="F:ATP binding"/>
    <property type="evidence" value="ECO:0007669"/>
    <property type="project" value="InterPro"/>
</dbReference>
<dbReference type="GO" id="GO:0004683">
    <property type="term" value="F:calcium/calmodulin-dependent protein kinase activity"/>
    <property type="evidence" value="ECO:0000318"/>
    <property type="project" value="GO_Central"/>
</dbReference>
<evidence type="ECO:0000256" key="19">
    <source>
        <dbReference type="ARBA" id="ARBA00030753"/>
    </source>
</evidence>
<evidence type="ECO:0000256" key="23">
    <source>
        <dbReference type="ARBA" id="ARBA00046528"/>
    </source>
</evidence>
<dbReference type="Pfam" id="PF00069">
    <property type="entry name" value="Pkinase"/>
    <property type="match status" value="1"/>
</dbReference>
<keyword evidence="10" id="KW-0812">Transmembrane</keyword>
<evidence type="ECO:0000256" key="6">
    <source>
        <dbReference type="ARBA" id="ARBA00008915"/>
    </source>
</evidence>
<keyword evidence="18" id="KW-0968">Cytoplasmic vesicle</keyword>
<feature type="region of interest" description="Disordered" evidence="24">
    <location>
        <begin position="361"/>
        <end position="424"/>
    </location>
</feature>
<evidence type="ECO:0000256" key="18">
    <source>
        <dbReference type="ARBA" id="ARBA00023329"/>
    </source>
</evidence>
<keyword evidence="15" id="KW-1133">Transmembrane helix</keyword>
<dbReference type="RefSeq" id="XP_041428166.1">
    <property type="nucleotide sequence ID" value="XM_041572232.1"/>
</dbReference>
<evidence type="ECO:0000256" key="4">
    <source>
        <dbReference type="ARBA" id="ARBA00004434"/>
    </source>
</evidence>
<evidence type="ECO:0000256" key="20">
    <source>
        <dbReference type="ARBA" id="ARBA00031387"/>
    </source>
</evidence>
<accession>A0A8J1LF58</accession>
<organism evidence="27 29">
    <name type="scientific">Xenopus laevis</name>
    <name type="common">African clawed frog</name>
    <dbReference type="NCBI Taxonomy" id="8355"/>
    <lineage>
        <taxon>Eukaryota</taxon>
        <taxon>Metazoa</taxon>
        <taxon>Chordata</taxon>
        <taxon>Craniata</taxon>
        <taxon>Vertebrata</taxon>
        <taxon>Euteleostomi</taxon>
        <taxon>Amphibia</taxon>
        <taxon>Batrachia</taxon>
        <taxon>Anura</taxon>
        <taxon>Pipoidea</taxon>
        <taxon>Pipidae</taxon>
        <taxon>Xenopodinae</taxon>
        <taxon>Xenopus</taxon>
        <taxon>Xenopus</taxon>
    </lineage>
</organism>
<evidence type="ECO:0000256" key="17">
    <source>
        <dbReference type="ARBA" id="ARBA00023136"/>
    </source>
</evidence>
<keyword evidence="8" id="KW-0813">Transport</keyword>
<dbReference type="CTD" id="553431"/>
<feature type="compositionally biased region" description="Basic and acidic residues" evidence="24">
    <location>
        <begin position="395"/>
        <end position="408"/>
    </location>
</feature>
<evidence type="ECO:0000256" key="3">
    <source>
        <dbReference type="ARBA" id="ARBA00004284"/>
    </source>
</evidence>
<dbReference type="GO" id="GO:0005743">
    <property type="term" value="C:mitochondrial inner membrane"/>
    <property type="evidence" value="ECO:0007669"/>
    <property type="project" value="UniProtKB-SubCell"/>
</dbReference>
<dbReference type="GO" id="GO:0005737">
    <property type="term" value="C:cytoplasm"/>
    <property type="evidence" value="ECO:0000318"/>
    <property type="project" value="GO_Central"/>
</dbReference>
<protein>
    <recommendedName>
        <fullName evidence="22">CaM kinase-like vesicle-associated protein</fullName>
    </recommendedName>
    <alternativeName>
        <fullName evidence="20">Complex I-ESSS</fullName>
    </alternativeName>
    <alternativeName>
        <fullName evidence="7">NADH dehydrogenase [ubiquinone] 1 beta subcomplex subunit 11, mitochondrial</fullName>
    </alternativeName>
    <alternativeName>
        <fullName evidence="19">NADH-ubiquinone oxidoreductase ESSS subunit</fullName>
    </alternativeName>
</protein>
<evidence type="ECO:0000256" key="9">
    <source>
        <dbReference type="ARBA" id="ARBA00022660"/>
    </source>
</evidence>
<feature type="compositionally biased region" description="Low complexity" evidence="24">
    <location>
        <begin position="371"/>
        <end position="394"/>
    </location>
</feature>
<keyword evidence="16" id="KW-0496">Mitochondrion</keyword>
<dbReference type="Gene3D" id="1.10.510.10">
    <property type="entry name" value="Transferase(Phosphotransferase) domain 1"/>
    <property type="match status" value="1"/>
</dbReference>
<dbReference type="FunFam" id="3.30.200.20:FF:000155">
    <property type="entry name" value="CaM kinase-like vesicle-associated, like"/>
    <property type="match status" value="1"/>
</dbReference>
<evidence type="ECO:0000256" key="7">
    <source>
        <dbReference type="ARBA" id="ARBA00018632"/>
    </source>
</evidence>
<keyword evidence="11" id="KW-0999">Mitochondrion inner membrane</keyword>
<comment type="cofactor">
    <cofactor evidence="1">
        <name>Ca(2+)</name>
        <dbReference type="ChEBI" id="CHEBI:29108"/>
    </cofactor>
</comment>
<evidence type="ECO:0000256" key="25">
    <source>
        <dbReference type="SAM" id="SignalP"/>
    </source>
</evidence>
<evidence type="ECO:0000256" key="8">
    <source>
        <dbReference type="ARBA" id="ARBA00022448"/>
    </source>
</evidence>
<evidence type="ECO:0000256" key="12">
    <source>
        <dbReference type="ARBA" id="ARBA00022860"/>
    </source>
</evidence>
<dbReference type="AlphaFoldDB" id="A0A8J1LF58"/>
<feature type="signal peptide" evidence="25">
    <location>
        <begin position="1"/>
        <end position="16"/>
    </location>
</feature>
<evidence type="ECO:0000256" key="24">
    <source>
        <dbReference type="SAM" id="MobiDB-lite"/>
    </source>
</evidence>
<keyword evidence="14" id="KW-0249">Electron transport</keyword>
<evidence type="ECO:0000256" key="14">
    <source>
        <dbReference type="ARBA" id="ARBA00022982"/>
    </source>
</evidence>
<dbReference type="GeneID" id="108698096"/>
<dbReference type="FunFam" id="1.10.510.10:FF:000188">
    <property type="entry name" value="CaM kinase-like vesicle-associated, like"/>
    <property type="match status" value="1"/>
</dbReference>
<dbReference type="InterPro" id="IPR019329">
    <property type="entry name" value="NADH_UbQ_OxRdtase_ESSS_su"/>
</dbReference>
<keyword evidence="9" id="KW-0679">Respiratory chain</keyword>
<evidence type="ECO:0000256" key="5">
    <source>
        <dbReference type="ARBA" id="ARBA00006692"/>
    </source>
</evidence>
<evidence type="ECO:0000256" key="10">
    <source>
        <dbReference type="ARBA" id="ARBA00022692"/>
    </source>
</evidence>
<evidence type="ECO:0000256" key="16">
    <source>
        <dbReference type="ARBA" id="ARBA00023128"/>
    </source>
</evidence>
<comment type="subunit">
    <text evidence="23">Complex I is composed of 45 different subunits. Interacts with BCAP31.</text>
</comment>
<evidence type="ECO:0000313" key="29">
    <source>
        <dbReference type="RefSeq" id="XP_041428167.1"/>
    </source>
</evidence>
<keyword evidence="13" id="KW-0809">Transit peptide</keyword>
<dbReference type="GO" id="GO:0005516">
    <property type="term" value="F:calmodulin binding"/>
    <property type="evidence" value="ECO:0000318"/>
    <property type="project" value="GO_Central"/>
</dbReference>
<dbReference type="GO" id="GO:0007165">
    <property type="term" value="P:signal transduction"/>
    <property type="evidence" value="ECO:0000318"/>
    <property type="project" value="GO_Central"/>
</dbReference>
<dbReference type="InterPro" id="IPR011009">
    <property type="entry name" value="Kinase-like_dom_sf"/>
</dbReference>
<dbReference type="Pfam" id="PF10183">
    <property type="entry name" value="ESSS"/>
    <property type="match status" value="1"/>
</dbReference>
<keyword evidence="27" id="KW-1185">Reference proteome</keyword>
<evidence type="ECO:0000256" key="2">
    <source>
        <dbReference type="ARBA" id="ARBA00003195"/>
    </source>
</evidence>
<dbReference type="InterPro" id="IPR000719">
    <property type="entry name" value="Prot_kinase_dom"/>
</dbReference>
<evidence type="ECO:0000256" key="22">
    <source>
        <dbReference type="ARBA" id="ARBA00039200"/>
    </source>
</evidence>
<evidence type="ECO:0000313" key="27">
    <source>
        <dbReference type="Proteomes" id="UP000186698"/>
    </source>
</evidence>
<dbReference type="GO" id="GO:0030659">
    <property type="term" value="C:cytoplasmic vesicle membrane"/>
    <property type="evidence" value="ECO:0007669"/>
    <property type="project" value="UniProtKB-SubCell"/>
</dbReference>
<evidence type="ECO:0000256" key="21">
    <source>
        <dbReference type="ARBA" id="ARBA00038588"/>
    </source>
</evidence>
<gene>
    <name evidence="28 29" type="primary">XB22062963.L</name>
</gene>
<dbReference type="GO" id="GO:0045202">
    <property type="term" value="C:synapse"/>
    <property type="evidence" value="ECO:0007669"/>
    <property type="project" value="UniProtKB-ARBA"/>
</dbReference>
<comment type="function">
    <text evidence="2">Accessory subunit of the mitochondrial membrane respiratory chain NADH dehydrogenase (Complex I), that is believed not to be involved in catalysis. Complex I functions in the transfer of electrons from NADH to the respiratory chain. The immediate electron acceptor for the enzyme is believed to be ubiquinone.</text>
</comment>
<evidence type="ECO:0000256" key="1">
    <source>
        <dbReference type="ARBA" id="ARBA00001913"/>
    </source>
</evidence>
<feature type="compositionally biased region" description="Basic and acidic residues" evidence="24">
    <location>
        <begin position="415"/>
        <end position="424"/>
    </location>
</feature>
<dbReference type="SUPFAM" id="SSF56112">
    <property type="entry name" value="Protein kinase-like (PK-like)"/>
    <property type="match status" value="1"/>
</dbReference>
<keyword evidence="17" id="KW-0472">Membrane</keyword>
<feature type="domain" description="Protein kinase" evidence="26">
    <location>
        <begin position="53"/>
        <end position="315"/>
    </location>
</feature>
<dbReference type="Proteomes" id="UP000186698">
    <property type="component" value="Chromosome 8L"/>
</dbReference>
<sequence length="424" mass="48586">MRLVFFFGFSVCIVLGSVFVYYQPDHDAAMPFGCISGRNEKTYNCFSDITDKYEIGQLLCAKEFCEICLAREIQTDRLFICKKFLKKDGRKVRRAAKNEILILKMVNHPNILQLIDTFETKKEFYIIQELATGGDVFDWILEQGYYSEKDASNVIRQVLEAVSYLHSLHIVHRNLKLENLVYYNQKNHSKVVLRDFYLSCFESAEITEPCGTPEYLAPEVVSRHRYGRPVDCWAVGVVMYILLSGNPPFYDENEEENSENHNRKIFRKILAGEYEFDSPYWDVISAPAKDLVSRLMEIDQEQRITAQDALSHTWISGNAASERNLKEGVCAQIEKNFAKAKWRKAIRVTTFMQRLRAPEGASGRLPVTPRSSMSVSHEVMVEASSSSHTPSPHSSCRDITDPNRRSDPCDSLEPQIEHPKQGAP</sequence>
<dbReference type="PANTHER" id="PTHR24347">
    <property type="entry name" value="SERINE/THREONINE-PROTEIN KINASE"/>
    <property type="match status" value="1"/>
</dbReference>
<proteinExistence type="inferred from homology"/>
<comment type="subunit">
    <text evidence="21">Interacts with calmodulin, in the presence of calcium.</text>
</comment>
<comment type="subcellular location">
    <subcellularLocation>
        <location evidence="3">Cytoplasmic vesicle membrane</location>
        <topology evidence="3">Peripheral membrane protein</topology>
    </subcellularLocation>
    <subcellularLocation>
        <location evidence="4">Mitochondrion inner membrane</location>
        <topology evidence="4">Single-pass membrane protein</topology>
    </subcellularLocation>
</comment>
<comment type="similarity">
    <text evidence="5">Belongs to the protein kinase superfamily. CAMK Ser/Thr protein kinase family.</text>
</comment>
<evidence type="ECO:0000259" key="26">
    <source>
        <dbReference type="PROSITE" id="PS50011"/>
    </source>
</evidence>
<dbReference type="Gene3D" id="3.30.200.20">
    <property type="entry name" value="Phosphorylase Kinase, domain 1"/>
    <property type="match status" value="1"/>
</dbReference>
<evidence type="ECO:0000256" key="11">
    <source>
        <dbReference type="ARBA" id="ARBA00022792"/>
    </source>
</evidence>
<reference evidence="28 29" key="1">
    <citation type="submission" date="2025-04" db="UniProtKB">
        <authorList>
            <consortium name="RefSeq"/>
        </authorList>
    </citation>
    <scope>IDENTIFICATION</scope>
    <source>
        <strain evidence="28 29">J_2021</strain>
        <tissue evidence="28 29">Erythrocytes</tissue>
    </source>
</reference>
<dbReference type="RefSeq" id="XP_041428167.1">
    <property type="nucleotide sequence ID" value="XM_041572233.1"/>
</dbReference>